<comment type="cofactor">
    <cofactor evidence="1">
        <name>Mg(2+)</name>
        <dbReference type="ChEBI" id="CHEBI:18420"/>
    </cofactor>
</comment>
<feature type="compositionally biased region" description="Polar residues" evidence="13">
    <location>
        <begin position="566"/>
        <end position="581"/>
    </location>
</feature>
<evidence type="ECO:0000256" key="4">
    <source>
        <dbReference type="ARBA" id="ARBA00022723"/>
    </source>
</evidence>
<dbReference type="SMART" id="SM00485">
    <property type="entry name" value="XPGN"/>
    <property type="match status" value="1"/>
</dbReference>
<reference evidence="16" key="1">
    <citation type="submission" date="2023-10" db="EMBL/GenBank/DDBJ databases">
        <title>Chromosome-level genome of the transformable northern wattle, Acacia crassicarpa.</title>
        <authorList>
            <person name="Massaro I."/>
            <person name="Sinha N.R."/>
            <person name="Poethig S."/>
            <person name="Leichty A.R."/>
        </authorList>
    </citation>
    <scope>NUCLEOTIDE SEQUENCE</scope>
    <source>
        <strain evidence="16">Acra3RX</strain>
        <tissue evidence="16">Leaf</tissue>
    </source>
</reference>
<evidence type="ECO:0000256" key="10">
    <source>
        <dbReference type="ARBA" id="ARBA00023242"/>
    </source>
</evidence>
<evidence type="ECO:0000259" key="15">
    <source>
        <dbReference type="SMART" id="SM00485"/>
    </source>
</evidence>
<dbReference type="GO" id="GO:0009650">
    <property type="term" value="P:UV protection"/>
    <property type="evidence" value="ECO:0007669"/>
    <property type="project" value="UniProtKB-ARBA"/>
</dbReference>
<dbReference type="SUPFAM" id="SSF47807">
    <property type="entry name" value="5' to 3' exonuclease, C-terminal subdomain"/>
    <property type="match status" value="1"/>
</dbReference>
<keyword evidence="17" id="KW-1185">Reference proteome</keyword>
<dbReference type="PANTHER" id="PTHR11081:SF59">
    <property type="entry name" value="FI23547P1"/>
    <property type="match status" value="1"/>
</dbReference>
<dbReference type="GO" id="GO:0009555">
    <property type="term" value="P:pollen development"/>
    <property type="evidence" value="ECO:0007669"/>
    <property type="project" value="TreeGrafter"/>
</dbReference>
<evidence type="ECO:0000259" key="14">
    <source>
        <dbReference type="SMART" id="SM00484"/>
    </source>
</evidence>
<evidence type="ECO:0000256" key="2">
    <source>
        <dbReference type="ARBA" id="ARBA00004123"/>
    </source>
</evidence>
<dbReference type="InterPro" id="IPR006085">
    <property type="entry name" value="XPG_DNA_repair_N"/>
</dbReference>
<comment type="similarity">
    <text evidence="11">Belongs to the XPG/RAD2 endonuclease family. GEN subfamily.</text>
</comment>
<dbReference type="GO" id="GO:0046872">
    <property type="term" value="F:metal ion binding"/>
    <property type="evidence" value="ECO:0007669"/>
    <property type="project" value="UniProtKB-KW"/>
</dbReference>
<evidence type="ECO:0000256" key="6">
    <source>
        <dbReference type="ARBA" id="ARBA00022763"/>
    </source>
</evidence>
<dbReference type="Proteomes" id="UP001293593">
    <property type="component" value="Unassembled WGS sequence"/>
</dbReference>
<evidence type="ECO:0000256" key="13">
    <source>
        <dbReference type="SAM" id="MobiDB-lite"/>
    </source>
</evidence>
<keyword evidence="4" id="KW-0479">Metal-binding</keyword>
<proteinExistence type="inferred from homology"/>
<keyword evidence="3" id="KW-0540">Nuclease</keyword>
<evidence type="ECO:0000313" key="16">
    <source>
        <dbReference type="EMBL" id="KAK4266743.1"/>
    </source>
</evidence>
<dbReference type="FunFam" id="1.10.150.20:FF:000030">
    <property type="entry name" value="Flap endonuclease GEN-like 1"/>
    <property type="match status" value="1"/>
</dbReference>
<evidence type="ECO:0000256" key="7">
    <source>
        <dbReference type="ARBA" id="ARBA00022801"/>
    </source>
</evidence>
<dbReference type="Pfam" id="PF00867">
    <property type="entry name" value="XPG_I"/>
    <property type="match status" value="1"/>
</dbReference>
<protein>
    <recommendedName>
        <fullName evidence="12">Flap endonuclease GEN-like 1</fullName>
    </recommendedName>
</protein>
<dbReference type="EMBL" id="JAWXYG010000007">
    <property type="protein sequence ID" value="KAK4266743.1"/>
    <property type="molecule type" value="Genomic_DNA"/>
</dbReference>
<dbReference type="AlphaFoldDB" id="A0AAE1JDZ1"/>
<dbReference type="GO" id="GO:0005634">
    <property type="term" value="C:nucleus"/>
    <property type="evidence" value="ECO:0007669"/>
    <property type="project" value="UniProtKB-SubCell"/>
</dbReference>
<dbReference type="PANTHER" id="PTHR11081">
    <property type="entry name" value="FLAP ENDONUCLEASE FAMILY MEMBER"/>
    <property type="match status" value="1"/>
</dbReference>
<evidence type="ECO:0000256" key="5">
    <source>
        <dbReference type="ARBA" id="ARBA00022759"/>
    </source>
</evidence>
<keyword evidence="6" id="KW-0227">DNA damage</keyword>
<keyword evidence="5" id="KW-0255">Endonuclease</keyword>
<dbReference type="CDD" id="cd09869">
    <property type="entry name" value="PIN_GEN1"/>
    <property type="match status" value="1"/>
</dbReference>
<name>A0AAE1JDZ1_9FABA</name>
<sequence length="604" mass="68436">MGVGGKFWDLLKPYARAEGFDFLRDKRVAVDLSFWIIQHQTAIKEHARKPHLRLIFFRTINLFSKFGVYPVFVVDGTPSPLKSQTRISRFSRFSGIVLKDFLVVEESVPVERNREFSRHVQECVELVELLGMPVLYAKGEAEALCAQLNSEGYVDACITSDSDAFLFGAKSIIKNFCSNGKEAFECYNMEDIEAGLGLKRKHLIAISLLVGNDYDLTGVQGIGLDTALRFVRCFSEEDVLNRLREIGNGKVSSAPTSIKSAENCADVDRNFPSRKQLHCSFCGHPGSKRDHMKSSCEFCMTSDDDEGCLRKPKGFTCGCPSCDMIRKQKGQRRMENWYAKVCLKIAEDLKFHRDEIIELYLCNDNGGYPASDGPCISWSRPKIEMLIDFLKFHQNWDPSYVRRQIFPMMSTIFLRDMANTPVESLVFGTFEFGSIQRVKIRYGYQFYVVKWKHAVGNISCTVPSQESSMQQGDGSELDEFVDVLDDPSVSDTGDGCSFLLTDENMDLVRAAFPEKVESFWQEQELKGSKTRKSCTPRSLEKESPSSLNTRSTQLSITKFYRSVKTQNHSKQQVASDGSDNLDSGKRTMCSPNLTKSARRRLLFE</sequence>
<dbReference type="Gene3D" id="1.10.150.20">
    <property type="entry name" value="5' to 3' exonuclease, C-terminal subdomain"/>
    <property type="match status" value="1"/>
</dbReference>
<accession>A0AAE1JDZ1</accession>
<feature type="region of interest" description="Disordered" evidence="13">
    <location>
        <begin position="527"/>
        <end position="551"/>
    </location>
</feature>
<comment type="subcellular location">
    <subcellularLocation>
        <location evidence="2">Nucleus</location>
    </subcellularLocation>
</comment>
<gene>
    <name evidence="16" type="ORF">QN277_023624</name>
</gene>
<dbReference type="GO" id="GO:0017108">
    <property type="term" value="F:5'-flap endonuclease activity"/>
    <property type="evidence" value="ECO:0007669"/>
    <property type="project" value="TreeGrafter"/>
</dbReference>
<comment type="caution">
    <text evidence="16">The sequence shown here is derived from an EMBL/GenBank/DDBJ whole genome shotgun (WGS) entry which is preliminary data.</text>
</comment>
<dbReference type="InterPro" id="IPR006086">
    <property type="entry name" value="XPG-I_dom"/>
</dbReference>
<keyword evidence="10" id="KW-0539">Nucleus</keyword>
<evidence type="ECO:0000256" key="12">
    <source>
        <dbReference type="ARBA" id="ARBA00073453"/>
    </source>
</evidence>
<dbReference type="SMART" id="SM00484">
    <property type="entry name" value="XPGI"/>
    <property type="match status" value="1"/>
</dbReference>
<keyword evidence="7" id="KW-0378">Hydrolase</keyword>
<feature type="region of interest" description="Disordered" evidence="13">
    <location>
        <begin position="566"/>
        <end position="591"/>
    </location>
</feature>
<evidence type="ECO:0000256" key="9">
    <source>
        <dbReference type="ARBA" id="ARBA00023204"/>
    </source>
</evidence>
<dbReference type="PRINTS" id="PR00853">
    <property type="entry name" value="XPGRADSUPER"/>
</dbReference>
<evidence type="ECO:0000256" key="1">
    <source>
        <dbReference type="ARBA" id="ARBA00001946"/>
    </source>
</evidence>
<dbReference type="Pfam" id="PF00752">
    <property type="entry name" value="XPG_N"/>
    <property type="match status" value="1"/>
</dbReference>
<dbReference type="Gene3D" id="3.40.50.1010">
    <property type="entry name" value="5'-nuclease"/>
    <property type="match status" value="1"/>
</dbReference>
<dbReference type="FunFam" id="3.40.50.1010:FF:000032">
    <property type="entry name" value="Flap endonuclease GEN-like 1"/>
    <property type="match status" value="1"/>
</dbReference>
<keyword evidence="8" id="KW-0460">Magnesium</keyword>
<dbReference type="GO" id="GO:0006281">
    <property type="term" value="P:DNA repair"/>
    <property type="evidence" value="ECO:0007669"/>
    <property type="project" value="UniProtKB-KW"/>
</dbReference>
<dbReference type="InterPro" id="IPR029060">
    <property type="entry name" value="PIN-like_dom_sf"/>
</dbReference>
<evidence type="ECO:0000256" key="8">
    <source>
        <dbReference type="ARBA" id="ARBA00022842"/>
    </source>
</evidence>
<evidence type="ECO:0000256" key="11">
    <source>
        <dbReference type="ARBA" id="ARBA00038112"/>
    </source>
</evidence>
<organism evidence="16 17">
    <name type="scientific">Acacia crassicarpa</name>
    <name type="common">northern wattle</name>
    <dbReference type="NCBI Taxonomy" id="499986"/>
    <lineage>
        <taxon>Eukaryota</taxon>
        <taxon>Viridiplantae</taxon>
        <taxon>Streptophyta</taxon>
        <taxon>Embryophyta</taxon>
        <taxon>Tracheophyta</taxon>
        <taxon>Spermatophyta</taxon>
        <taxon>Magnoliopsida</taxon>
        <taxon>eudicotyledons</taxon>
        <taxon>Gunneridae</taxon>
        <taxon>Pentapetalae</taxon>
        <taxon>rosids</taxon>
        <taxon>fabids</taxon>
        <taxon>Fabales</taxon>
        <taxon>Fabaceae</taxon>
        <taxon>Caesalpinioideae</taxon>
        <taxon>mimosoid clade</taxon>
        <taxon>Acacieae</taxon>
        <taxon>Acacia</taxon>
    </lineage>
</organism>
<feature type="domain" description="XPG-I" evidence="14">
    <location>
        <begin position="128"/>
        <end position="198"/>
    </location>
</feature>
<feature type="domain" description="XPG N-terminal" evidence="15">
    <location>
        <begin position="1"/>
        <end position="96"/>
    </location>
</feature>
<dbReference type="SUPFAM" id="SSF88723">
    <property type="entry name" value="PIN domain-like"/>
    <property type="match status" value="1"/>
</dbReference>
<dbReference type="InterPro" id="IPR036279">
    <property type="entry name" value="5-3_exonuclease_C_sf"/>
</dbReference>
<keyword evidence="9" id="KW-0234">DNA repair</keyword>
<evidence type="ECO:0000313" key="17">
    <source>
        <dbReference type="Proteomes" id="UP001293593"/>
    </source>
</evidence>
<dbReference type="InterPro" id="IPR006084">
    <property type="entry name" value="XPG/Rad2"/>
</dbReference>
<evidence type="ECO:0000256" key="3">
    <source>
        <dbReference type="ARBA" id="ARBA00022722"/>
    </source>
</evidence>